<dbReference type="OMA" id="MDHILSA"/>
<keyword evidence="4" id="KW-0472">Membrane</keyword>
<evidence type="ECO:0000256" key="4">
    <source>
        <dbReference type="ARBA" id="ARBA00023136"/>
    </source>
</evidence>
<dbReference type="InterPro" id="IPR003689">
    <property type="entry name" value="ZIP"/>
</dbReference>
<comment type="subcellular location">
    <subcellularLocation>
        <location evidence="1">Cell membrane</location>
        <topology evidence="1">Multi-pass membrane protein</topology>
    </subcellularLocation>
</comment>
<dbReference type="AlphaFoldDB" id="K7U2V8"/>
<dbReference type="GO" id="GO:0046873">
    <property type="term" value="F:metal ion transmembrane transporter activity"/>
    <property type="evidence" value="ECO:0007669"/>
    <property type="project" value="InterPro"/>
</dbReference>
<evidence type="ECO:0000256" key="2">
    <source>
        <dbReference type="ARBA" id="ARBA00022692"/>
    </source>
</evidence>
<accession>K7U2V8</accession>
<dbReference type="Pfam" id="PF02535">
    <property type="entry name" value="Zip"/>
    <property type="match status" value="1"/>
</dbReference>
<reference evidence="5" key="1">
    <citation type="submission" date="2015-12" db="EMBL/GenBank/DDBJ databases">
        <title>Update maize B73 reference genome by single molecule sequencing technologies.</title>
        <authorList>
            <consortium name="Maize Genome Sequencing Project"/>
            <person name="Ware D."/>
        </authorList>
    </citation>
    <scope>NUCLEOTIDE SEQUENCE</scope>
    <source>
        <tissue evidence="5">Seedling</tissue>
    </source>
</reference>
<protein>
    <submittedName>
        <fullName evidence="5">Zinc transporter 3</fullName>
    </submittedName>
</protein>
<dbReference type="PANTHER" id="PTHR11040">
    <property type="entry name" value="ZINC/IRON TRANSPORTER"/>
    <property type="match status" value="1"/>
</dbReference>
<evidence type="ECO:0000313" key="5">
    <source>
        <dbReference type="EMBL" id="AQK51758.1"/>
    </source>
</evidence>
<dbReference type="EMBL" id="CM000780">
    <property type="protein sequence ID" value="AQK51758.1"/>
    <property type="molecule type" value="Genomic_DNA"/>
</dbReference>
<keyword evidence="2" id="KW-0812">Transmembrane</keyword>
<evidence type="ECO:0000256" key="3">
    <source>
        <dbReference type="ARBA" id="ARBA00022989"/>
    </source>
</evidence>
<organism evidence="5">
    <name type="scientific">Zea mays</name>
    <name type="common">Maize</name>
    <dbReference type="NCBI Taxonomy" id="4577"/>
    <lineage>
        <taxon>Eukaryota</taxon>
        <taxon>Viridiplantae</taxon>
        <taxon>Streptophyta</taxon>
        <taxon>Embryophyta</taxon>
        <taxon>Tracheophyta</taxon>
        <taxon>Spermatophyta</taxon>
        <taxon>Magnoliopsida</taxon>
        <taxon>Liliopsida</taxon>
        <taxon>Poales</taxon>
        <taxon>Poaceae</taxon>
        <taxon>PACMAD clade</taxon>
        <taxon>Panicoideae</taxon>
        <taxon>Andropogonodae</taxon>
        <taxon>Andropogoneae</taxon>
        <taxon>Tripsacinae</taxon>
        <taxon>Zea</taxon>
    </lineage>
</organism>
<name>K7U2V8_MAIZE</name>
<sequence length="153" mass="16178">MSGTVGDGKSVGRFLVRRWSISFAATEIREEDAREAQRLKLVAVASILASGTAGVLVPLLGRSASTPRTNGDVFFAVKAFSTGVILTTDMVHILPAPFDALVPACGNSARTISFPYADLVAMCSTMATMMVDSTAVAYYQCAHFRKARPVDGG</sequence>
<dbReference type="STRING" id="4577.K7U2V8"/>
<dbReference type="PaxDb" id="4577-GRMZM2G045531_P01"/>
<dbReference type="GO" id="GO:0005886">
    <property type="term" value="C:plasma membrane"/>
    <property type="evidence" value="ECO:0007669"/>
    <property type="project" value="UniProtKB-SubCell"/>
</dbReference>
<gene>
    <name evidence="5" type="ORF">ZEAMMB73_Zm00001d049993</name>
</gene>
<dbReference type="eggNOG" id="KOG1558">
    <property type="taxonomic scope" value="Eukaryota"/>
</dbReference>
<dbReference type="InParanoid" id="K7U2V8"/>
<proteinExistence type="predicted"/>
<dbReference type="PANTHER" id="PTHR11040:SF147">
    <property type="entry name" value="ZINC TRANSPORTER 4"/>
    <property type="match status" value="1"/>
</dbReference>
<keyword evidence="3" id="KW-1133">Transmembrane helix</keyword>
<dbReference type="HOGENOM" id="CLU_1715920_0_0_1"/>
<evidence type="ECO:0000256" key="1">
    <source>
        <dbReference type="ARBA" id="ARBA00004651"/>
    </source>
</evidence>